<dbReference type="PROSITE" id="PS01022">
    <property type="entry name" value="PTR2_1"/>
    <property type="match status" value="1"/>
</dbReference>
<dbReference type="Gene3D" id="1.20.1250.20">
    <property type="entry name" value="MFS general substrate transporter like domains"/>
    <property type="match status" value="1"/>
</dbReference>
<feature type="transmembrane region" description="Helical" evidence="8">
    <location>
        <begin position="118"/>
        <end position="137"/>
    </location>
</feature>
<evidence type="ECO:0000313" key="10">
    <source>
        <dbReference type="Proteomes" id="UP000827284"/>
    </source>
</evidence>
<dbReference type="Pfam" id="PF00854">
    <property type="entry name" value="PTR2"/>
    <property type="match status" value="1"/>
</dbReference>
<evidence type="ECO:0000313" key="9">
    <source>
        <dbReference type="EMBL" id="GJJ70772.1"/>
    </source>
</evidence>
<dbReference type="InterPro" id="IPR036259">
    <property type="entry name" value="MFS_trans_sf"/>
</dbReference>
<feature type="transmembrane region" description="Helical" evidence="8">
    <location>
        <begin position="484"/>
        <end position="504"/>
    </location>
</feature>
<comment type="subcellular location">
    <subcellularLocation>
        <location evidence="1 6">Membrane</location>
        <topology evidence="1 6">Multi-pass membrane protein</topology>
    </subcellularLocation>
</comment>
<sequence>MDQKREVSDQSLSEEGKIDFDHSPEKSKEVHDDNDLKANIQVAGPIPLAAWLIIVTELCERFAYYGASMLFQRYMLEKLLIAKGKATAINRGFQFMSYITTIFGAVVADKWLGKFKTVLIFAIVYTLGLVLLTVSAIPKLAPDMGYAGFMVSLYCLLSWGTGGIKSNVSTFAAEQIPDRDYAHPTKTGVTINHAISVERIFRYFYMAINVGGLLGQGITPNVTDKGWDLAFMIPAIVFVVGIIVFAAGKNKYYDRPPNGTILGKTFRCVYYGFRHRSERPAGTHWIQGAQPIEGQTLEWDHKFVNDLEVTYHACKVFMVYPLYWALYNNMSDNFVNMGINMRRPHWIKPESLSFVNSLVIVIFIPILDMLVFPLLRRAGYRLGPVTRIIIGFCIVSFCFIYVTVLQHFLYKTGPYYDFTGKDPNDPNHHIDVPKAGEGEAINDLTIWAQLPAYLLIGISEIFSSATGLEFAFKSAAAELKSVVMSLFLATNAFGSLIGMILAIWSNDPNFVYLYAAQAVAMIIMTALFAWRFAKLDDYVD</sequence>
<dbReference type="AlphaFoldDB" id="A0A9P3H6S0"/>
<feature type="transmembrane region" description="Helical" evidence="8">
    <location>
        <begin position="387"/>
        <end position="409"/>
    </location>
</feature>
<feature type="transmembrane region" description="Helical" evidence="8">
    <location>
        <begin position="144"/>
        <end position="161"/>
    </location>
</feature>
<proteinExistence type="inferred from homology"/>
<evidence type="ECO:0000256" key="4">
    <source>
        <dbReference type="ARBA" id="ARBA00022989"/>
    </source>
</evidence>
<keyword evidence="6" id="KW-0813">Transport</keyword>
<dbReference type="GO" id="GO:0016020">
    <property type="term" value="C:membrane"/>
    <property type="evidence" value="ECO:0007669"/>
    <property type="project" value="UniProtKB-SubCell"/>
</dbReference>
<dbReference type="GO" id="GO:0006857">
    <property type="term" value="P:oligopeptide transport"/>
    <property type="evidence" value="ECO:0007669"/>
    <property type="project" value="InterPro"/>
</dbReference>
<accession>A0A9P3H6S0</accession>
<evidence type="ECO:0000256" key="6">
    <source>
        <dbReference type="RuleBase" id="RU003755"/>
    </source>
</evidence>
<comment type="similarity">
    <text evidence="2 6">Belongs to the major facilitator superfamily. Proton-dependent oligopeptide transporter (POT/PTR) (TC 2.A.17) family.</text>
</comment>
<feature type="transmembrane region" description="Helical" evidence="8">
    <location>
        <begin position="229"/>
        <end position="248"/>
    </location>
</feature>
<feature type="transmembrane region" description="Helical" evidence="8">
    <location>
        <begin position="354"/>
        <end position="375"/>
    </location>
</feature>
<evidence type="ECO:0000256" key="5">
    <source>
        <dbReference type="ARBA" id="ARBA00023136"/>
    </source>
</evidence>
<feature type="region of interest" description="Disordered" evidence="7">
    <location>
        <begin position="1"/>
        <end position="31"/>
    </location>
</feature>
<feature type="transmembrane region" description="Helical" evidence="8">
    <location>
        <begin position="510"/>
        <end position="530"/>
    </location>
</feature>
<keyword evidence="4 8" id="KW-1133">Transmembrane helix</keyword>
<dbReference type="OrthoDB" id="8904098at2759"/>
<keyword evidence="10" id="KW-1185">Reference proteome</keyword>
<dbReference type="GO" id="GO:0022857">
    <property type="term" value="F:transmembrane transporter activity"/>
    <property type="evidence" value="ECO:0007669"/>
    <property type="project" value="InterPro"/>
</dbReference>
<evidence type="ECO:0000256" key="1">
    <source>
        <dbReference type="ARBA" id="ARBA00004141"/>
    </source>
</evidence>
<dbReference type="InterPro" id="IPR018456">
    <property type="entry name" value="PTR2_symporter_CS"/>
</dbReference>
<dbReference type="EMBL" id="BQFW01000004">
    <property type="protein sequence ID" value="GJJ70772.1"/>
    <property type="molecule type" value="Genomic_DNA"/>
</dbReference>
<comment type="caution">
    <text evidence="9">The sequence shown here is derived from an EMBL/GenBank/DDBJ whole genome shotgun (WGS) entry which is preliminary data.</text>
</comment>
<dbReference type="PROSITE" id="PS01023">
    <property type="entry name" value="PTR2_2"/>
    <property type="match status" value="1"/>
</dbReference>
<organism evidence="9 10">
    <name type="scientific">Entomortierella parvispora</name>
    <dbReference type="NCBI Taxonomy" id="205924"/>
    <lineage>
        <taxon>Eukaryota</taxon>
        <taxon>Fungi</taxon>
        <taxon>Fungi incertae sedis</taxon>
        <taxon>Mucoromycota</taxon>
        <taxon>Mortierellomycotina</taxon>
        <taxon>Mortierellomycetes</taxon>
        <taxon>Mortierellales</taxon>
        <taxon>Mortierellaceae</taxon>
        <taxon>Entomortierella</taxon>
    </lineage>
</organism>
<evidence type="ECO:0000256" key="8">
    <source>
        <dbReference type="SAM" id="Phobius"/>
    </source>
</evidence>
<dbReference type="InterPro" id="IPR000109">
    <property type="entry name" value="POT_fam"/>
</dbReference>
<feature type="transmembrane region" description="Helical" evidence="8">
    <location>
        <begin position="452"/>
        <end position="472"/>
    </location>
</feature>
<name>A0A9P3H6S0_9FUNG</name>
<dbReference type="Proteomes" id="UP000827284">
    <property type="component" value="Unassembled WGS sequence"/>
</dbReference>
<keyword evidence="5 8" id="KW-0472">Membrane</keyword>
<dbReference type="SUPFAM" id="SSF103473">
    <property type="entry name" value="MFS general substrate transporter"/>
    <property type="match status" value="1"/>
</dbReference>
<gene>
    <name evidence="9" type="ORF">EMPS_03122</name>
</gene>
<keyword evidence="3 6" id="KW-0812">Transmembrane</keyword>
<evidence type="ECO:0000256" key="2">
    <source>
        <dbReference type="ARBA" id="ARBA00005982"/>
    </source>
</evidence>
<reference evidence="9" key="1">
    <citation type="submission" date="2021-11" db="EMBL/GenBank/DDBJ databases">
        <authorList>
            <person name="Herlambang A."/>
            <person name="Guo Y."/>
            <person name="Takashima Y."/>
            <person name="Nishizawa T."/>
        </authorList>
    </citation>
    <scope>NUCLEOTIDE SEQUENCE</scope>
    <source>
        <strain evidence="9">E1425</strain>
    </source>
</reference>
<protein>
    <submittedName>
        <fullName evidence="9">Proton-dependent oligopeptide transporter, POT family</fullName>
    </submittedName>
</protein>
<reference evidence="9" key="2">
    <citation type="journal article" date="2022" name="Microbiol. Resour. Announc.">
        <title>Whole-Genome Sequence of Entomortierella parvispora E1425, a Mucoromycotan Fungus Associated with Burkholderiaceae-Related Endosymbiotic Bacteria.</title>
        <authorList>
            <person name="Herlambang A."/>
            <person name="Guo Y."/>
            <person name="Takashima Y."/>
            <person name="Narisawa K."/>
            <person name="Ohta H."/>
            <person name="Nishizawa T."/>
        </authorList>
    </citation>
    <scope>NUCLEOTIDE SEQUENCE</scope>
    <source>
        <strain evidence="9">E1425</strain>
    </source>
</reference>
<evidence type="ECO:0000256" key="7">
    <source>
        <dbReference type="SAM" id="MobiDB-lite"/>
    </source>
</evidence>
<evidence type="ECO:0000256" key="3">
    <source>
        <dbReference type="ARBA" id="ARBA00022692"/>
    </source>
</evidence>
<dbReference type="PANTHER" id="PTHR11654">
    <property type="entry name" value="OLIGOPEPTIDE TRANSPORTER-RELATED"/>
    <property type="match status" value="1"/>
</dbReference>